<dbReference type="SUPFAM" id="SSF52540">
    <property type="entry name" value="P-loop containing nucleoside triphosphate hydrolases"/>
    <property type="match status" value="1"/>
</dbReference>
<dbReference type="Proteomes" id="UP000275719">
    <property type="component" value="Unassembled WGS sequence"/>
</dbReference>
<evidence type="ECO:0000313" key="3">
    <source>
        <dbReference type="Proteomes" id="UP000275719"/>
    </source>
</evidence>
<protein>
    <submittedName>
        <fullName evidence="2">PD-(D/E)XK nuclease family protein</fullName>
    </submittedName>
</protein>
<dbReference type="InterPro" id="IPR011604">
    <property type="entry name" value="PDDEXK-like_dom_sf"/>
</dbReference>
<dbReference type="Gene3D" id="3.90.320.10">
    <property type="match status" value="1"/>
</dbReference>
<dbReference type="Pfam" id="PF12705">
    <property type="entry name" value="PDDEXK_1"/>
    <property type="match status" value="1"/>
</dbReference>
<evidence type="ECO:0000313" key="2">
    <source>
        <dbReference type="EMBL" id="RRJ88151.1"/>
    </source>
</evidence>
<keyword evidence="3" id="KW-1185">Reference proteome</keyword>
<gene>
    <name evidence="2" type="ORF">EG240_13875</name>
</gene>
<proteinExistence type="predicted"/>
<name>A0A3P3VZB9_9FLAO</name>
<sequence length="916" mass="107290">METFLDKIASKIFTDFQDNFDNLSIILPNKRARVFLIEKLKNQTDKTFFAPNIISIEEFIFDISKIKSIDNIELLFCFYEVYKSLTPKENIQDFETFSNWAKMLLADFNEIDRYLLNPDHVFTYLKDIEDIKHWAVDLENRTPMIQKYLNFWEMMPIYYSNLYEYLIKEQKGYQGLIYREAVKNLKSYISEIGNQKIYFAGFNALNQAEEKIFQELLKNDCAKVFWDIDQSVINDPFHDAGLFARKIKNNWGYYKTHPFEWIVDEFNQEKNIQIISTPKSVGQAKITGKIIENISQTKTDLTNVAIVLSEENLLIPVLYSLPENVKSLNITMGYDSKSNPVQIFIQKWFKMHINALNRNKKSYTFYHKDVTEVLSHPLIENMIHSYKVVERINKNNLTFFSDVNLANLQENSNELFSIITEKWENNPLEITNQLLKILLLIKSNLNEKEDKLSLTFLYAIYKAINQLKNYAIKYDSISSPEQLFSIYKQIIEFAEVSFEGEPLSGLQIMGVLESRVLDFETVIITSLNEGKFPAGKTNNSFIPFDVKLELGLPTFKEKDAIYSYHFYHLLLRAKNIYLLHNSDSEGIDAGEKSRFITQIELDKKKNHKLKKENYYSLIPEKAYEKLTVEKSELLNEKLKNIATDKGFSPSALSNYLRNPMQFYFQRVLGINEVDEVEENVALNTLGTIIHNSLEELYKPFIDKFLTVENFDWMISQANQEITNQFNEVYSNNTDKLGKNLLAFEVAKRNIFHFLQMEKKAIEEGTALKILGLEQRLSYEIKDNRLPYPVKISGIVDRIEIRNNVIRIIDYKTGKVEKSNVSIQSFEGLTKDLKYEKVIQLLGYALMYQDHIENRDLQVAIYSFKNRKDGYLLFNLKEDKTIIDIVDKQIIEQFKEELIQLILDILNPEQAFIEAEI</sequence>
<dbReference type="AlphaFoldDB" id="A0A3P3VZB9"/>
<feature type="domain" description="PD-(D/E)XK endonuclease-like" evidence="1">
    <location>
        <begin position="647"/>
        <end position="910"/>
    </location>
</feature>
<comment type="caution">
    <text evidence="2">The sequence shown here is derived from an EMBL/GenBank/DDBJ whole genome shotgun (WGS) entry which is preliminary data.</text>
</comment>
<dbReference type="InterPro" id="IPR027417">
    <property type="entry name" value="P-loop_NTPase"/>
</dbReference>
<dbReference type="RefSeq" id="WP_125019957.1">
    <property type="nucleotide sequence ID" value="NZ_RQVQ01000042.1"/>
</dbReference>
<organism evidence="2 3">
    <name type="scientific">Paenimyroides tangerinum</name>
    <dbReference type="NCBI Taxonomy" id="2488728"/>
    <lineage>
        <taxon>Bacteria</taxon>
        <taxon>Pseudomonadati</taxon>
        <taxon>Bacteroidota</taxon>
        <taxon>Flavobacteriia</taxon>
        <taxon>Flavobacteriales</taxon>
        <taxon>Flavobacteriaceae</taxon>
        <taxon>Paenimyroides</taxon>
    </lineage>
</organism>
<evidence type="ECO:0000259" key="1">
    <source>
        <dbReference type="Pfam" id="PF12705"/>
    </source>
</evidence>
<dbReference type="OrthoDB" id="9762792at2"/>
<accession>A0A3P3VZB9</accession>
<reference evidence="2 3" key="1">
    <citation type="submission" date="2018-11" db="EMBL/GenBank/DDBJ databases">
        <title>Flavobacterium sp. nov., YIM 102701-2 draft genome.</title>
        <authorList>
            <person name="Li G."/>
            <person name="Jiang Y."/>
        </authorList>
    </citation>
    <scope>NUCLEOTIDE SEQUENCE [LARGE SCALE GENOMIC DNA]</scope>
    <source>
        <strain evidence="2 3">YIM 102701-2</strain>
    </source>
</reference>
<dbReference type="InterPro" id="IPR038726">
    <property type="entry name" value="PDDEXK_AddAB-type"/>
</dbReference>
<dbReference type="EMBL" id="RQVQ01000042">
    <property type="protein sequence ID" value="RRJ88151.1"/>
    <property type="molecule type" value="Genomic_DNA"/>
</dbReference>